<feature type="domain" description="Transposase IS701-like DDE" evidence="1">
    <location>
        <begin position="8"/>
        <end position="275"/>
    </location>
</feature>
<dbReference type="Pfam" id="PF13546">
    <property type="entry name" value="DDE_5"/>
    <property type="match status" value="1"/>
</dbReference>
<dbReference type="InterPro" id="IPR038721">
    <property type="entry name" value="IS701-like_DDE_dom"/>
</dbReference>
<evidence type="ECO:0000259" key="1">
    <source>
        <dbReference type="Pfam" id="PF13546"/>
    </source>
</evidence>
<proteinExistence type="predicted"/>
<gene>
    <name evidence="2" type="ORF">L6773_01515</name>
</gene>
<dbReference type="InterPro" id="IPR012337">
    <property type="entry name" value="RNaseH-like_sf"/>
</dbReference>
<keyword evidence="3" id="KW-1185">Reference proteome</keyword>
<evidence type="ECO:0000313" key="3">
    <source>
        <dbReference type="Proteomes" id="UP001165366"/>
    </source>
</evidence>
<reference evidence="2" key="1">
    <citation type="submission" date="2022-01" db="EMBL/GenBank/DDBJ databases">
        <authorList>
            <person name="Wang Y."/>
        </authorList>
    </citation>
    <scope>NUCLEOTIDE SEQUENCE</scope>
    <source>
        <strain evidence="2">WB101</strain>
    </source>
</reference>
<reference evidence="2" key="2">
    <citation type="submission" date="2024-05" db="EMBL/GenBank/DDBJ databases">
        <title>Rhodohalobacter halophilus gen. nov., sp. nov., a moderately halophilic member of the family Balneolaceae.</title>
        <authorList>
            <person name="Xia J."/>
        </authorList>
    </citation>
    <scope>NUCLEOTIDE SEQUENCE</scope>
    <source>
        <strain evidence="2">WB101</strain>
    </source>
</reference>
<accession>A0ABS9K8P2</accession>
<comment type="caution">
    <text evidence="2">The sequence shown here is derived from an EMBL/GenBank/DDBJ whole genome shotgun (WGS) entry which is preliminary data.</text>
</comment>
<protein>
    <submittedName>
        <fullName evidence="2">Transposase</fullName>
    </submittedName>
</protein>
<dbReference type="Proteomes" id="UP001165366">
    <property type="component" value="Unassembled WGS sequence"/>
</dbReference>
<dbReference type="SUPFAM" id="SSF53098">
    <property type="entry name" value="Ribonuclease H-like"/>
    <property type="match status" value="1"/>
</dbReference>
<organism evidence="2 3">
    <name type="scientific">Rhodohalobacter sulfatireducens</name>
    <dbReference type="NCBI Taxonomy" id="2911366"/>
    <lineage>
        <taxon>Bacteria</taxon>
        <taxon>Pseudomonadati</taxon>
        <taxon>Balneolota</taxon>
        <taxon>Balneolia</taxon>
        <taxon>Balneolales</taxon>
        <taxon>Balneolaceae</taxon>
        <taxon>Rhodohalobacter</taxon>
    </lineage>
</organism>
<dbReference type="EMBL" id="JAKLWS010000001">
    <property type="protein sequence ID" value="MCG2587225.1"/>
    <property type="molecule type" value="Genomic_DNA"/>
</dbReference>
<name>A0ABS9K8P2_9BACT</name>
<evidence type="ECO:0000313" key="2">
    <source>
        <dbReference type="EMBL" id="MCG2587225.1"/>
    </source>
</evidence>
<sequence>MPKAMQPRTRRRARDLATGLLNCAGKRTISGLLCGAGRQFADWSAAYRLFSQQRVDPQRLLDVSLRQTIDMLPDDELIVAHLDDTLIRKTGRKIPGTKWRRDPLGPPFHTNFIWGQRFVQFSVACPDSEGSCRARAIPVTFTHAPSPVKPRKEAPAGQWEAYHSSLTASKVTRVGREGLTQLRDRVDQAGGAGRHMIVSVDGSYTNKEIVKYLPERTTLVGRIRKDAKLYRPADGQPPTGRRRVYGERLPTPEQLRRDEAIAWQSVKGFAAGREHTFDVKIISPVKWRSAGGNQTLQLIIIRPLGYRLSNTSKILYRQPAYLICNDLEHSIERILQAYLWRWEIEVNFREQKTLMGCGQAQVRNERSAETVPQFVTGVYSLLMVAADRLRRQGVLTHLCRAKWYPRKHGDRWTTGDICNRFRAEEYTRYLGWSFSDFVARDHQRRTAKKQANPAISALINMRY</sequence>